<keyword evidence="1" id="KW-0812">Transmembrane</keyword>
<reference evidence="2 3" key="1">
    <citation type="journal article" date="2016" name="Nat. Commun.">
        <title>Thousands of microbial genomes shed light on interconnected biogeochemical processes in an aquifer system.</title>
        <authorList>
            <person name="Anantharaman K."/>
            <person name="Brown C.T."/>
            <person name="Hug L.A."/>
            <person name="Sharon I."/>
            <person name="Castelle C.J."/>
            <person name="Probst A.J."/>
            <person name="Thomas B.C."/>
            <person name="Singh A."/>
            <person name="Wilkins M.J."/>
            <person name="Karaoz U."/>
            <person name="Brodie E.L."/>
            <person name="Williams K.H."/>
            <person name="Hubbard S.S."/>
            <person name="Banfield J.F."/>
        </authorList>
    </citation>
    <scope>NUCLEOTIDE SEQUENCE [LARGE SCALE GENOMIC DNA]</scope>
</reference>
<feature type="transmembrane region" description="Helical" evidence="1">
    <location>
        <begin position="12"/>
        <end position="30"/>
    </location>
</feature>
<evidence type="ECO:0000313" key="2">
    <source>
        <dbReference type="EMBL" id="OGZ39412.1"/>
    </source>
</evidence>
<gene>
    <name evidence="2" type="ORF">A3B04_03620</name>
</gene>
<feature type="transmembrane region" description="Helical" evidence="1">
    <location>
        <begin position="42"/>
        <end position="64"/>
    </location>
</feature>
<accession>A0A1G2FNP1</accession>
<evidence type="ECO:0000313" key="3">
    <source>
        <dbReference type="Proteomes" id="UP000177126"/>
    </source>
</evidence>
<dbReference type="AlphaFoldDB" id="A0A1G2FNP1"/>
<dbReference type="EMBL" id="MHNF01000060">
    <property type="protein sequence ID" value="OGZ39412.1"/>
    <property type="molecule type" value="Genomic_DNA"/>
</dbReference>
<keyword evidence="1" id="KW-1133">Transmembrane helix</keyword>
<protein>
    <submittedName>
        <fullName evidence="2">Uncharacterized protein</fullName>
    </submittedName>
</protein>
<evidence type="ECO:0000256" key="1">
    <source>
        <dbReference type="SAM" id="Phobius"/>
    </source>
</evidence>
<dbReference type="Proteomes" id="UP000177126">
    <property type="component" value="Unassembled WGS sequence"/>
</dbReference>
<comment type="caution">
    <text evidence="2">The sequence shown here is derived from an EMBL/GenBank/DDBJ whole genome shotgun (WGS) entry which is preliminary data.</text>
</comment>
<organism evidence="2 3">
    <name type="scientific">Candidatus Portnoybacteria bacterium RIFCSPLOWO2_02_FULL_39_11</name>
    <dbReference type="NCBI Taxonomy" id="1802001"/>
    <lineage>
        <taxon>Bacteria</taxon>
        <taxon>Candidatus Portnoyibacteriota</taxon>
    </lineage>
</organism>
<proteinExistence type="predicted"/>
<name>A0A1G2FNP1_9BACT</name>
<keyword evidence="1" id="KW-0472">Membrane</keyword>
<sequence>MENQKSFWKTDAFIILALVVFWPIGLFLVWKYASWRKWVKGLLTAFFLIGAIQLLFIWSLLFGFKGYSFISNITNPRVANQSKLYNCFALNSEWGKCTNTKYNFSFEYPVKWNYIDLRPEGIGFSPSDKDMVDNFVISMGSPSEWKSEEAKKFAKGYLGLSSRQEIIINGLYATKDYKAFSDNGIVASAVIVDGKTTYQFMSLPDNLKKTGITLNSNELQTIFDHMANSFSIGQ</sequence>